<dbReference type="RefSeq" id="WP_142789190.1">
    <property type="nucleotide sequence ID" value="NZ_VHJK01000002.1"/>
</dbReference>
<dbReference type="InterPro" id="IPR051911">
    <property type="entry name" value="SDR_oxidoreductase"/>
</dbReference>
<reference evidence="3 4" key="1">
    <citation type="submission" date="2019-06" db="EMBL/GenBank/DDBJ databases">
        <title>Erythrobacter insulae sp. nov., isolated from a tidal flat.</title>
        <authorList>
            <person name="Yoon J.-H."/>
        </authorList>
    </citation>
    <scope>NUCLEOTIDE SEQUENCE [LARGE SCALE GENOMIC DNA]</scope>
    <source>
        <strain evidence="3 4">JBTF-M21</strain>
    </source>
</reference>
<evidence type="ECO:0000256" key="2">
    <source>
        <dbReference type="SAM" id="SignalP"/>
    </source>
</evidence>
<proteinExistence type="inferred from homology"/>
<feature type="signal peptide" evidence="2">
    <location>
        <begin position="1"/>
        <end position="26"/>
    </location>
</feature>
<dbReference type="AlphaFoldDB" id="A0A547P6Y7"/>
<evidence type="ECO:0000256" key="1">
    <source>
        <dbReference type="RuleBase" id="RU000363"/>
    </source>
</evidence>
<accession>A0A547P6Y7</accession>
<dbReference type="CDD" id="cd05374">
    <property type="entry name" value="17beta-HSD-like_SDR_c"/>
    <property type="match status" value="1"/>
</dbReference>
<dbReference type="Proteomes" id="UP000316343">
    <property type="component" value="Unassembled WGS sequence"/>
</dbReference>
<keyword evidence="2" id="KW-0732">Signal</keyword>
<keyword evidence="4" id="KW-1185">Reference proteome</keyword>
<dbReference type="PROSITE" id="PS51318">
    <property type="entry name" value="TAT"/>
    <property type="match status" value="1"/>
</dbReference>
<evidence type="ECO:0000313" key="3">
    <source>
        <dbReference type="EMBL" id="TRD09900.1"/>
    </source>
</evidence>
<dbReference type="InterPro" id="IPR006311">
    <property type="entry name" value="TAT_signal"/>
</dbReference>
<dbReference type="PRINTS" id="PR00081">
    <property type="entry name" value="GDHRDH"/>
</dbReference>
<dbReference type="PRINTS" id="PR00080">
    <property type="entry name" value="SDRFAMILY"/>
</dbReference>
<dbReference type="Pfam" id="PF00106">
    <property type="entry name" value="adh_short"/>
    <property type="match status" value="1"/>
</dbReference>
<feature type="chain" id="PRO_5021736600" evidence="2">
    <location>
        <begin position="27"/>
        <end position="330"/>
    </location>
</feature>
<comment type="similarity">
    <text evidence="1">Belongs to the short-chain dehydrogenases/reductases (SDR) family.</text>
</comment>
<dbReference type="EMBL" id="VHJK01000002">
    <property type="protein sequence ID" value="TRD09900.1"/>
    <property type="molecule type" value="Genomic_DNA"/>
</dbReference>
<protein>
    <submittedName>
        <fullName evidence="3">SDR family oxidoreductase</fullName>
    </submittedName>
</protein>
<organism evidence="3 4">
    <name type="scientific">Erythrobacter insulae</name>
    <dbReference type="NCBI Taxonomy" id="2584124"/>
    <lineage>
        <taxon>Bacteria</taxon>
        <taxon>Pseudomonadati</taxon>
        <taxon>Pseudomonadota</taxon>
        <taxon>Alphaproteobacteria</taxon>
        <taxon>Sphingomonadales</taxon>
        <taxon>Erythrobacteraceae</taxon>
        <taxon>Erythrobacter/Porphyrobacter group</taxon>
        <taxon>Erythrobacter</taxon>
    </lineage>
</organism>
<name>A0A547P6Y7_9SPHN</name>
<gene>
    <name evidence="3" type="ORF">FGU71_12895</name>
</gene>
<sequence>MTQINRRTLLAGAAATGALAAGAGLAAEDIMTATPDLTGKSVLITGCSTGFGRLASEHFARLGARVFATMRNVPRAESEELTQIALDDQLDLHVIEIDVTSDEQVEAGVARAMEINGGPLDVLINNAGISFGGPIEIQDMEATQLTFDTNVFGPHRMARAVLPAMRKAKSGLIINVSSQLGRVIVPAYGQYSPTKFALEAMSEGMAYELVPHGIEVTVIEPGGYPTMIWKNANENSLALLSRADEKHTSGYSALIEQLGNRTGGGSTDPMDIPRAMAEVIAMPAGTRPLRRAVHPGPKPQIAINDLTAKVQVGWLGESGYGPWIKAVHNV</sequence>
<dbReference type="OrthoDB" id="9793825at2"/>
<dbReference type="PANTHER" id="PTHR43976:SF9">
    <property type="entry name" value="OXIDOREDUCTASE"/>
    <property type="match status" value="1"/>
</dbReference>
<evidence type="ECO:0000313" key="4">
    <source>
        <dbReference type="Proteomes" id="UP000316343"/>
    </source>
</evidence>
<dbReference type="Gene3D" id="3.40.50.720">
    <property type="entry name" value="NAD(P)-binding Rossmann-like Domain"/>
    <property type="match status" value="1"/>
</dbReference>
<dbReference type="InterPro" id="IPR002347">
    <property type="entry name" value="SDR_fam"/>
</dbReference>
<dbReference type="InterPro" id="IPR036291">
    <property type="entry name" value="NAD(P)-bd_dom_sf"/>
</dbReference>
<comment type="caution">
    <text evidence="3">The sequence shown here is derived from an EMBL/GenBank/DDBJ whole genome shotgun (WGS) entry which is preliminary data.</text>
</comment>
<dbReference type="SUPFAM" id="SSF51735">
    <property type="entry name" value="NAD(P)-binding Rossmann-fold domains"/>
    <property type="match status" value="1"/>
</dbReference>
<dbReference type="PANTHER" id="PTHR43976">
    <property type="entry name" value="SHORT CHAIN DEHYDROGENASE"/>
    <property type="match status" value="1"/>
</dbReference>